<gene>
    <name evidence="6" type="ORF">GTP23_13390</name>
</gene>
<dbReference type="Gene3D" id="1.10.10.10">
    <property type="entry name" value="Winged helix-like DNA-binding domain superfamily/Winged helix DNA-binding domain"/>
    <property type="match status" value="1"/>
</dbReference>
<dbReference type="PROSITE" id="PS50931">
    <property type="entry name" value="HTH_LYSR"/>
    <property type="match status" value="1"/>
</dbReference>
<evidence type="ECO:0000256" key="3">
    <source>
        <dbReference type="ARBA" id="ARBA00023125"/>
    </source>
</evidence>
<dbReference type="RefSeq" id="WP_161035645.1">
    <property type="nucleotide sequence ID" value="NZ_WWCL01000003.1"/>
</dbReference>
<evidence type="ECO:0000256" key="4">
    <source>
        <dbReference type="ARBA" id="ARBA00023163"/>
    </source>
</evidence>
<evidence type="ECO:0000313" key="7">
    <source>
        <dbReference type="Proteomes" id="UP000444316"/>
    </source>
</evidence>
<dbReference type="SUPFAM" id="SSF46785">
    <property type="entry name" value="Winged helix' DNA-binding domain"/>
    <property type="match status" value="1"/>
</dbReference>
<dbReference type="PANTHER" id="PTHR30126:SF91">
    <property type="entry name" value="LYSR FAMILY TRANSCRIPTIONAL REGULATOR"/>
    <property type="match status" value="1"/>
</dbReference>
<proteinExistence type="inferred from homology"/>
<organism evidence="6 7">
    <name type="scientific">Duganella fentianensis</name>
    <dbReference type="NCBI Taxonomy" id="2692177"/>
    <lineage>
        <taxon>Bacteria</taxon>
        <taxon>Pseudomonadati</taxon>
        <taxon>Pseudomonadota</taxon>
        <taxon>Betaproteobacteria</taxon>
        <taxon>Burkholderiales</taxon>
        <taxon>Oxalobacteraceae</taxon>
        <taxon>Telluria group</taxon>
        <taxon>Duganella</taxon>
    </lineage>
</organism>
<dbReference type="GO" id="GO:0003700">
    <property type="term" value="F:DNA-binding transcription factor activity"/>
    <property type="evidence" value="ECO:0007669"/>
    <property type="project" value="InterPro"/>
</dbReference>
<protein>
    <submittedName>
        <fullName evidence="6">LysR family transcriptional regulator</fullName>
    </submittedName>
</protein>
<dbReference type="PRINTS" id="PR00039">
    <property type="entry name" value="HTHLYSR"/>
</dbReference>
<evidence type="ECO:0000313" key="6">
    <source>
        <dbReference type="EMBL" id="MYN46043.1"/>
    </source>
</evidence>
<dbReference type="InterPro" id="IPR036388">
    <property type="entry name" value="WH-like_DNA-bd_sf"/>
</dbReference>
<dbReference type="InterPro" id="IPR036390">
    <property type="entry name" value="WH_DNA-bd_sf"/>
</dbReference>
<feature type="domain" description="HTH lysR-type" evidence="5">
    <location>
        <begin position="1"/>
        <end position="58"/>
    </location>
</feature>
<accession>A0A845HYE2</accession>
<dbReference type="GO" id="GO:0000976">
    <property type="term" value="F:transcription cis-regulatory region binding"/>
    <property type="evidence" value="ECO:0007669"/>
    <property type="project" value="TreeGrafter"/>
</dbReference>
<dbReference type="PANTHER" id="PTHR30126">
    <property type="entry name" value="HTH-TYPE TRANSCRIPTIONAL REGULATOR"/>
    <property type="match status" value="1"/>
</dbReference>
<dbReference type="Pfam" id="PF00126">
    <property type="entry name" value="HTH_1"/>
    <property type="match status" value="1"/>
</dbReference>
<keyword evidence="2" id="KW-0805">Transcription regulation</keyword>
<keyword evidence="4" id="KW-0804">Transcription</keyword>
<dbReference type="AlphaFoldDB" id="A0A845HYE2"/>
<dbReference type="EMBL" id="WWCL01000003">
    <property type="protein sequence ID" value="MYN46043.1"/>
    <property type="molecule type" value="Genomic_DNA"/>
</dbReference>
<sequence length="309" mass="33262">MNLSDLRVFLAVARHSSLLAAAEQLHLTPSAVSKALRRLEQSLSSELFDRSTRQLVLNSAGKLLRERGQHLIALAAQTAADLQGARASVELNIGGPAILLWREGPRLAQQLRTSGNGTVRLQALYEEAALRALARGDLHVAIVTGAVIDGAGASWSADWDRQALGSTALQLVAGTSHPLLAQHQPDADGTIQLPVAQVLAHAFACPTRSLFCGQDRGQRSDGWRDDVLPRQIAYLADDLQLLLGFVRRGEALAYLPEAALTEPGLVRIRTLDCPFVCNESVWLVWNRTTAPAWLSQLIALTDDAGPSTA</sequence>
<dbReference type="Gene3D" id="3.40.190.290">
    <property type="match status" value="1"/>
</dbReference>
<evidence type="ECO:0000256" key="2">
    <source>
        <dbReference type="ARBA" id="ARBA00023015"/>
    </source>
</evidence>
<evidence type="ECO:0000259" key="5">
    <source>
        <dbReference type="PROSITE" id="PS50931"/>
    </source>
</evidence>
<dbReference type="SUPFAM" id="SSF53850">
    <property type="entry name" value="Periplasmic binding protein-like II"/>
    <property type="match status" value="1"/>
</dbReference>
<dbReference type="InterPro" id="IPR005119">
    <property type="entry name" value="LysR_subst-bd"/>
</dbReference>
<evidence type="ECO:0000256" key="1">
    <source>
        <dbReference type="ARBA" id="ARBA00009437"/>
    </source>
</evidence>
<comment type="similarity">
    <text evidence="1">Belongs to the LysR transcriptional regulatory family.</text>
</comment>
<dbReference type="Pfam" id="PF03466">
    <property type="entry name" value="LysR_substrate"/>
    <property type="match status" value="1"/>
</dbReference>
<keyword evidence="3" id="KW-0238">DNA-binding</keyword>
<name>A0A845HYE2_9BURK</name>
<keyword evidence="7" id="KW-1185">Reference proteome</keyword>
<reference evidence="6" key="1">
    <citation type="submission" date="2019-12" db="EMBL/GenBank/DDBJ databases">
        <title>Novel species isolated from a subtropical stream in China.</title>
        <authorList>
            <person name="Lu H."/>
        </authorList>
    </citation>
    <scope>NUCLEOTIDE SEQUENCE [LARGE SCALE GENOMIC DNA]</scope>
    <source>
        <strain evidence="6">FT93W</strain>
    </source>
</reference>
<dbReference type="FunFam" id="1.10.10.10:FF:000001">
    <property type="entry name" value="LysR family transcriptional regulator"/>
    <property type="match status" value="1"/>
</dbReference>
<comment type="caution">
    <text evidence="6">The sequence shown here is derived from an EMBL/GenBank/DDBJ whole genome shotgun (WGS) entry which is preliminary data.</text>
</comment>
<dbReference type="Proteomes" id="UP000444316">
    <property type="component" value="Unassembled WGS sequence"/>
</dbReference>
<dbReference type="InterPro" id="IPR000847">
    <property type="entry name" value="LysR_HTH_N"/>
</dbReference>